<dbReference type="WBParaSite" id="NBR_0001148301-mRNA-1">
    <property type="protein sequence ID" value="NBR_0001148301-mRNA-1"/>
    <property type="gene ID" value="NBR_0001148301"/>
</dbReference>
<keyword evidence="2" id="KW-1185">Reference proteome</keyword>
<sequence>MSYSEYMLKWVEGVCRCALSSSVMTHWSAEIASCAATFPPSRRRSLAVVHEFRDLIPWCFVGARTPDVFRFERRSFRLFGQFSASLCLSARFYPLCFS</sequence>
<protein>
    <submittedName>
        <fullName evidence="3">Secreted protein</fullName>
    </submittedName>
</protein>
<name>A0A0N4Y607_NIPBR</name>
<accession>A0A0N4Y607</accession>
<gene>
    <name evidence="1" type="ORF">NBR_LOCUS11484</name>
</gene>
<dbReference type="AlphaFoldDB" id="A0A0N4Y607"/>
<proteinExistence type="predicted"/>
<dbReference type="EMBL" id="UYSL01020536">
    <property type="protein sequence ID" value="VDL75073.1"/>
    <property type="molecule type" value="Genomic_DNA"/>
</dbReference>
<evidence type="ECO:0000313" key="3">
    <source>
        <dbReference type="WBParaSite" id="NBR_0001148301-mRNA-1"/>
    </source>
</evidence>
<dbReference type="Proteomes" id="UP000271162">
    <property type="component" value="Unassembled WGS sequence"/>
</dbReference>
<reference evidence="3" key="1">
    <citation type="submission" date="2017-02" db="UniProtKB">
        <authorList>
            <consortium name="WormBaseParasite"/>
        </authorList>
    </citation>
    <scope>IDENTIFICATION</scope>
</reference>
<organism evidence="3">
    <name type="scientific">Nippostrongylus brasiliensis</name>
    <name type="common">Rat hookworm</name>
    <dbReference type="NCBI Taxonomy" id="27835"/>
    <lineage>
        <taxon>Eukaryota</taxon>
        <taxon>Metazoa</taxon>
        <taxon>Ecdysozoa</taxon>
        <taxon>Nematoda</taxon>
        <taxon>Chromadorea</taxon>
        <taxon>Rhabditida</taxon>
        <taxon>Rhabditina</taxon>
        <taxon>Rhabditomorpha</taxon>
        <taxon>Strongyloidea</taxon>
        <taxon>Heligmosomidae</taxon>
        <taxon>Nippostrongylus</taxon>
    </lineage>
</organism>
<evidence type="ECO:0000313" key="1">
    <source>
        <dbReference type="EMBL" id="VDL75073.1"/>
    </source>
</evidence>
<evidence type="ECO:0000313" key="2">
    <source>
        <dbReference type="Proteomes" id="UP000271162"/>
    </source>
</evidence>
<reference evidence="1 2" key="2">
    <citation type="submission" date="2018-11" db="EMBL/GenBank/DDBJ databases">
        <authorList>
            <consortium name="Pathogen Informatics"/>
        </authorList>
    </citation>
    <scope>NUCLEOTIDE SEQUENCE [LARGE SCALE GENOMIC DNA]</scope>
</reference>